<evidence type="ECO:0000313" key="3">
    <source>
        <dbReference type="Proteomes" id="UP000184357"/>
    </source>
</evidence>
<dbReference type="EMBL" id="FQWV01000003">
    <property type="protein sequence ID" value="SHH01409.1"/>
    <property type="molecule type" value="Genomic_DNA"/>
</dbReference>
<accession>A0A1M5PIS8</accession>
<protein>
    <submittedName>
        <fullName evidence="2">Uncharacterized protein</fullName>
    </submittedName>
</protein>
<evidence type="ECO:0000313" key="2">
    <source>
        <dbReference type="EMBL" id="SHH01409.1"/>
    </source>
</evidence>
<reference evidence="2 3" key="1">
    <citation type="submission" date="2016-11" db="EMBL/GenBank/DDBJ databases">
        <authorList>
            <person name="Jaros S."/>
            <person name="Januszkiewicz K."/>
            <person name="Wedrychowicz H."/>
        </authorList>
    </citation>
    <scope>NUCLEOTIDE SEQUENCE [LARGE SCALE GENOMIC DNA]</scope>
    <source>
        <strain evidence="2 3">DSM 9297</strain>
    </source>
</reference>
<proteinExistence type="predicted"/>
<evidence type="ECO:0000256" key="1">
    <source>
        <dbReference type="SAM" id="Phobius"/>
    </source>
</evidence>
<keyword evidence="1" id="KW-0812">Transmembrane</keyword>
<dbReference type="STRING" id="43928.SAMN05443636_1612"/>
<sequence length="141" mass="14933">MRVHGRPAILRVPLAALDQLSGRALFGGVALLMAPSGETVGLSSAPFDGTPFENVLVPGFILFVVFGLVPAVVGYALYTRRRWGWTASVGVAAAMLVWVLVEETIGFDRPTLSLNLATAAAIAVLAVHPAVRHNMPDTKRS</sequence>
<dbReference type="Proteomes" id="UP000184357">
    <property type="component" value="Unassembled WGS sequence"/>
</dbReference>
<gene>
    <name evidence="2" type="ORF">SAMN05443636_1612</name>
</gene>
<keyword evidence="1" id="KW-0472">Membrane</keyword>
<dbReference type="AlphaFoldDB" id="A0A1M5PIS8"/>
<feature type="transmembrane region" description="Helical" evidence="1">
    <location>
        <begin position="113"/>
        <end position="131"/>
    </location>
</feature>
<keyword evidence="1" id="KW-1133">Transmembrane helix</keyword>
<keyword evidence="3" id="KW-1185">Reference proteome</keyword>
<name>A0A1M5PIS8_9EURY</name>
<feature type="transmembrane region" description="Helical" evidence="1">
    <location>
        <begin position="83"/>
        <end position="101"/>
    </location>
</feature>
<feature type="transmembrane region" description="Helical" evidence="1">
    <location>
        <begin position="12"/>
        <end position="35"/>
    </location>
</feature>
<organism evidence="2 3">
    <name type="scientific">Halobaculum gomorrense</name>
    <dbReference type="NCBI Taxonomy" id="43928"/>
    <lineage>
        <taxon>Archaea</taxon>
        <taxon>Methanobacteriati</taxon>
        <taxon>Methanobacteriota</taxon>
        <taxon>Stenosarchaea group</taxon>
        <taxon>Halobacteria</taxon>
        <taxon>Halobacteriales</taxon>
        <taxon>Haloferacaceae</taxon>
        <taxon>Halobaculum</taxon>
    </lineage>
</organism>
<feature type="transmembrane region" description="Helical" evidence="1">
    <location>
        <begin position="55"/>
        <end position="78"/>
    </location>
</feature>